<comment type="caution">
    <text evidence="1">The sequence shown here is derived from an EMBL/GenBank/DDBJ whole genome shotgun (WGS) entry which is preliminary data.</text>
</comment>
<sequence length="128" mass="14773">MMNRCCRRTMLLNRFKDSASGWRRESDDVMLKIFAGGLVIIQNEKSALMQESMESHCVTNGKIYFCVNLKLKMSPIAGHEQQSLGDKRKIIYRITIKDLYAHTNNNKIQDAKLTQLSIISFTLKRSFP</sequence>
<keyword evidence="2" id="KW-1185">Reference proteome</keyword>
<dbReference type="Proteomes" id="UP000887013">
    <property type="component" value="Unassembled WGS sequence"/>
</dbReference>
<evidence type="ECO:0000313" key="2">
    <source>
        <dbReference type="Proteomes" id="UP000887013"/>
    </source>
</evidence>
<protein>
    <submittedName>
        <fullName evidence="1">Uncharacterized protein</fullName>
    </submittedName>
</protein>
<dbReference type="EMBL" id="BMAW01059244">
    <property type="protein sequence ID" value="GFT20230.1"/>
    <property type="molecule type" value="Genomic_DNA"/>
</dbReference>
<name>A0A8X6NLQ9_NEPPI</name>
<proteinExistence type="predicted"/>
<evidence type="ECO:0000313" key="1">
    <source>
        <dbReference type="EMBL" id="GFT20230.1"/>
    </source>
</evidence>
<gene>
    <name evidence="1" type="ORF">NPIL_58211</name>
</gene>
<reference evidence="1" key="1">
    <citation type="submission" date="2020-08" db="EMBL/GenBank/DDBJ databases">
        <title>Multicomponent nature underlies the extraordinary mechanical properties of spider dragline silk.</title>
        <authorList>
            <person name="Kono N."/>
            <person name="Nakamura H."/>
            <person name="Mori M."/>
            <person name="Yoshida Y."/>
            <person name="Ohtoshi R."/>
            <person name="Malay A.D."/>
            <person name="Moran D.A.P."/>
            <person name="Tomita M."/>
            <person name="Numata K."/>
            <person name="Arakawa K."/>
        </authorList>
    </citation>
    <scope>NUCLEOTIDE SEQUENCE</scope>
</reference>
<dbReference type="AlphaFoldDB" id="A0A8X6NLQ9"/>
<organism evidence="1 2">
    <name type="scientific">Nephila pilipes</name>
    <name type="common">Giant wood spider</name>
    <name type="synonym">Nephila maculata</name>
    <dbReference type="NCBI Taxonomy" id="299642"/>
    <lineage>
        <taxon>Eukaryota</taxon>
        <taxon>Metazoa</taxon>
        <taxon>Ecdysozoa</taxon>
        <taxon>Arthropoda</taxon>
        <taxon>Chelicerata</taxon>
        <taxon>Arachnida</taxon>
        <taxon>Araneae</taxon>
        <taxon>Araneomorphae</taxon>
        <taxon>Entelegynae</taxon>
        <taxon>Araneoidea</taxon>
        <taxon>Nephilidae</taxon>
        <taxon>Nephila</taxon>
    </lineage>
</organism>
<accession>A0A8X6NLQ9</accession>